<evidence type="ECO:0000256" key="10">
    <source>
        <dbReference type="SAM" id="MobiDB-lite"/>
    </source>
</evidence>
<evidence type="ECO:0000256" key="6">
    <source>
        <dbReference type="ARBA" id="ARBA00023015"/>
    </source>
</evidence>
<evidence type="ECO:0000256" key="9">
    <source>
        <dbReference type="HAMAP-Rule" id="MF_00440"/>
    </source>
</evidence>
<evidence type="ECO:0000256" key="4">
    <source>
        <dbReference type="ARBA" id="ARBA00022771"/>
    </source>
</evidence>
<keyword evidence="8 9" id="KW-0804">Transcription</keyword>
<evidence type="ECO:0000256" key="2">
    <source>
        <dbReference type="ARBA" id="ARBA00022723"/>
    </source>
</evidence>
<dbReference type="Proteomes" id="UP000243719">
    <property type="component" value="Unassembled WGS sequence"/>
</dbReference>
<dbReference type="PROSITE" id="PS51161">
    <property type="entry name" value="ATP_CONE"/>
    <property type="match status" value="1"/>
</dbReference>
<dbReference type="InterPro" id="IPR055173">
    <property type="entry name" value="NrdR-like_N"/>
</dbReference>
<dbReference type="GO" id="GO:0008270">
    <property type="term" value="F:zinc ion binding"/>
    <property type="evidence" value="ECO:0007669"/>
    <property type="project" value="UniProtKB-UniRule"/>
</dbReference>
<dbReference type="HAMAP" id="MF_00440">
    <property type="entry name" value="NrdR"/>
    <property type="match status" value="1"/>
</dbReference>
<accession>A0A1H2PSZ1</accession>
<dbReference type="EMBL" id="FNLO01000010">
    <property type="protein sequence ID" value="SDV50150.1"/>
    <property type="molecule type" value="Genomic_DNA"/>
</dbReference>
<dbReference type="GO" id="GO:0003677">
    <property type="term" value="F:DNA binding"/>
    <property type="evidence" value="ECO:0007669"/>
    <property type="project" value="UniProtKB-KW"/>
</dbReference>
<gene>
    <name evidence="9" type="primary">nrdR</name>
    <name evidence="12" type="ORF">SAMN05216551_110162</name>
</gene>
<keyword evidence="6 9" id="KW-0805">Transcription regulation</keyword>
<keyword evidence="7 9" id="KW-0238">DNA-binding</keyword>
<keyword evidence="4 9" id="KW-0863">Zinc-finger</keyword>
<keyword evidence="9" id="KW-0862">Zinc</keyword>
<keyword evidence="1 9" id="KW-0678">Repressor</keyword>
<evidence type="ECO:0000256" key="3">
    <source>
        <dbReference type="ARBA" id="ARBA00022741"/>
    </source>
</evidence>
<feature type="compositionally biased region" description="Basic and acidic residues" evidence="10">
    <location>
        <begin position="174"/>
        <end position="187"/>
    </location>
</feature>
<keyword evidence="5 9" id="KW-0067">ATP-binding</keyword>
<keyword evidence="2 9" id="KW-0479">Metal-binding</keyword>
<dbReference type="STRING" id="1770053.SAMN05216551_110162"/>
<dbReference type="InterPro" id="IPR005144">
    <property type="entry name" value="ATP-cone_dom"/>
</dbReference>
<dbReference type="Pfam" id="PF22811">
    <property type="entry name" value="Zn_ribbon_NrdR"/>
    <property type="match status" value="1"/>
</dbReference>
<evidence type="ECO:0000256" key="5">
    <source>
        <dbReference type="ARBA" id="ARBA00022840"/>
    </source>
</evidence>
<comment type="similarity">
    <text evidence="9">Belongs to the NrdR family.</text>
</comment>
<keyword evidence="13" id="KW-1185">Reference proteome</keyword>
<proteinExistence type="inferred from homology"/>
<dbReference type="Pfam" id="PF03477">
    <property type="entry name" value="ATP-cone"/>
    <property type="match status" value="1"/>
</dbReference>
<dbReference type="PANTHER" id="PTHR30455:SF2">
    <property type="entry name" value="TRANSCRIPTIONAL REPRESSOR NRDR"/>
    <property type="match status" value="1"/>
</dbReference>
<comment type="function">
    <text evidence="9">Negatively regulates transcription of bacterial ribonucleotide reductase nrd genes and operons by binding to NrdR-boxes.</text>
</comment>
<name>A0A1H2PSZ1_9BURK</name>
<evidence type="ECO:0000256" key="1">
    <source>
        <dbReference type="ARBA" id="ARBA00022491"/>
    </source>
</evidence>
<feature type="region of interest" description="Disordered" evidence="10">
    <location>
        <begin position="152"/>
        <end position="187"/>
    </location>
</feature>
<feature type="domain" description="ATP-cone" evidence="11">
    <location>
        <begin position="49"/>
        <end position="139"/>
    </location>
</feature>
<dbReference type="InterPro" id="IPR003796">
    <property type="entry name" value="RNR_NrdR-like"/>
</dbReference>
<dbReference type="GO" id="GO:0005524">
    <property type="term" value="F:ATP binding"/>
    <property type="evidence" value="ECO:0007669"/>
    <property type="project" value="UniProtKB-UniRule"/>
</dbReference>
<comment type="cofactor">
    <cofactor evidence="9">
        <name>Zn(2+)</name>
        <dbReference type="ChEBI" id="CHEBI:29105"/>
    </cofactor>
    <text evidence="9">Binds 1 zinc ion.</text>
</comment>
<sequence>MRCPFCRHDDTQVVDSRVSEDGAAIRRRRRCAACDKRFTTYERVELTLPFVVKKDGSRAEFDRAKVTGSMKLALRKRPVSADAIAEAVARIEFQLQATGEREVRSERIGEWVMNELARLDKVAYIRFASVYRRFEDIADFEAVIDEFERHAASPGVTPGNASAASPRLGSVDDGAAREPKDREPPAS</sequence>
<reference evidence="13" key="1">
    <citation type="submission" date="2016-09" db="EMBL/GenBank/DDBJ databases">
        <authorList>
            <person name="Varghese N."/>
            <person name="Submissions S."/>
        </authorList>
    </citation>
    <scope>NUCLEOTIDE SEQUENCE [LARGE SCALE GENOMIC DNA]</scope>
    <source>
        <strain evidence="13">JS23</strain>
    </source>
</reference>
<evidence type="ECO:0000313" key="13">
    <source>
        <dbReference type="Proteomes" id="UP000243719"/>
    </source>
</evidence>
<feature type="zinc finger region" evidence="9">
    <location>
        <begin position="3"/>
        <end position="34"/>
    </location>
</feature>
<dbReference type="PANTHER" id="PTHR30455">
    <property type="entry name" value="TRANSCRIPTIONAL REPRESSOR NRDR"/>
    <property type="match status" value="1"/>
</dbReference>
<evidence type="ECO:0000256" key="8">
    <source>
        <dbReference type="ARBA" id="ARBA00023163"/>
    </source>
</evidence>
<evidence type="ECO:0000256" key="7">
    <source>
        <dbReference type="ARBA" id="ARBA00023125"/>
    </source>
</evidence>
<dbReference type="OrthoDB" id="9807461at2"/>
<dbReference type="AlphaFoldDB" id="A0A1H2PSZ1"/>
<protein>
    <recommendedName>
        <fullName evidence="9">Transcriptional repressor NrdR</fullName>
    </recommendedName>
</protein>
<dbReference type="GO" id="GO:0045892">
    <property type="term" value="P:negative regulation of DNA-templated transcription"/>
    <property type="evidence" value="ECO:0007669"/>
    <property type="project" value="UniProtKB-UniRule"/>
</dbReference>
<keyword evidence="3 9" id="KW-0547">Nucleotide-binding</keyword>
<evidence type="ECO:0000313" key="12">
    <source>
        <dbReference type="EMBL" id="SDV50150.1"/>
    </source>
</evidence>
<organism evidence="12 13">
    <name type="scientific">Chitinasiproducens palmae</name>
    <dbReference type="NCBI Taxonomy" id="1770053"/>
    <lineage>
        <taxon>Bacteria</taxon>
        <taxon>Pseudomonadati</taxon>
        <taxon>Pseudomonadota</taxon>
        <taxon>Betaproteobacteria</taxon>
        <taxon>Burkholderiales</taxon>
        <taxon>Burkholderiaceae</taxon>
        <taxon>Chitinasiproducens</taxon>
    </lineage>
</organism>
<evidence type="ECO:0000259" key="11">
    <source>
        <dbReference type="PROSITE" id="PS51161"/>
    </source>
</evidence>
<dbReference type="NCBIfam" id="TIGR00244">
    <property type="entry name" value="transcriptional regulator NrdR"/>
    <property type="match status" value="1"/>
</dbReference>